<evidence type="ECO:0000313" key="2">
    <source>
        <dbReference type="EMBL" id="RLP78951.1"/>
    </source>
</evidence>
<dbReference type="OrthoDB" id="9806380at2"/>
<sequence>MVAYVIVEPMEVSDAEAFQAYRPLGAAAVKAHQGLYAARGADAVPLEGDWTPQKLTLLQFPSLDLARGWYDSPEYRAARAVRAGAARLRLVAFDGTGG</sequence>
<comment type="caution">
    <text evidence="2">The sequence shown here is derived from an EMBL/GenBank/DDBJ whole genome shotgun (WGS) entry which is preliminary data.</text>
</comment>
<reference evidence="2 3" key="1">
    <citation type="submission" date="2018-10" db="EMBL/GenBank/DDBJ databases">
        <title>Xanthobacter tagetidis genome sequencing and assembly.</title>
        <authorList>
            <person name="Maclea K.S."/>
            <person name="Goen A.E."/>
            <person name="Fatima S.A."/>
        </authorList>
    </citation>
    <scope>NUCLEOTIDE SEQUENCE [LARGE SCALE GENOMIC DNA]</scope>
    <source>
        <strain evidence="2 3">ATCC 700314</strain>
    </source>
</reference>
<evidence type="ECO:0000313" key="3">
    <source>
        <dbReference type="Proteomes" id="UP000269692"/>
    </source>
</evidence>
<gene>
    <name evidence="2" type="ORF">D9R14_08830</name>
</gene>
<keyword evidence="3" id="KW-1185">Reference proteome</keyword>
<dbReference type="InterPro" id="IPR011008">
    <property type="entry name" value="Dimeric_a/b-barrel"/>
</dbReference>
<dbReference type="Gene3D" id="3.30.70.100">
    <property type="match status" value="1"/>
</dbReference>
<dbReference type="Proteomes" id="UP000269692">
    <property type="component" value="Unassembled WGS sequence"/>
</dbReference>
<protein>
    <submittedName>
        <fullName evidence="2">DUF1330 domain-containing protein</fullName>
    </submittedName>
</protein>
<dbReference type="PANTHER" id="PTHR41521:SF4">
    <property type="entry name" value="BLR0684 PROTEIN"/>
    <property type="match status" value="1"/>
</dbReference>
<dbReference type="PANTHER" id="PTHR41521">
    <property type="match status" value="1"/>
</dbReference>
<dbReference type="RefSeq" id="WP_121622965.1">
    <property type="nucleotide sequence ID" value="NZ_JACIIW010000002.1"/>
</dbReference>
<evidence type="ECO:0000259" key="1">
    <source>
        <dbReference type="Pfam" id="PF07045"/>
    </source>
</evidence>
<accession>A0A3L7AH10</accession>
<organism evidence="2 3">
    <name type="scientific">Xanthobacter tagetidis</name>
    <dbReference type="NCBI Taxonomy" id="60216"/>
    <lineage>
        <taxon>Bacteria</taxon>
        <taxon>Pseudomonadati</taxon>
        <taxon>Pseudomonadota</taxon>
        <taxon>Alphaproteobacteria</taxon>
        <taxon>Hyphomicrobiales</taxon>
        <taxon>Xanthobacteraceae</taxon>
        <taxon>Xanthobacter</taxon>
    </lineage>
</organism>
<feature type="domain" description="DUF1330" evidence="1">
    <location>
        <begin position="3"/>
        <end position="95"/>
    </location>
</feature>
<dbReference type="SUPFAM" id="SSF54909">
    <property type="entry name" value="Dimeric alpha+beta barrel"/>
    <property type="match status" value="1"/>
</dbReference>
<dbReference type="AlphaFoldDB" id="A0A3L7AH10"/>
<proteinExistence type="predicted"/>
<dbReference type="InterPro" id="IPR010753">
    <property type="entry name" value="DUF1330"/>
</dbReference>
<name>A0A3L7AH10_9HYPH</name>
<dbReference type="Pfam" id="PF07045">
    <property type="entry name" value="DUF1330"/>
    <property type="match status" value="1"/>
</dbReference>
<dbReference type="EMBL" id="RCTF01000006">
    <property type="protein sequence ID" value="RLP78951.1"/>
    <property type="molecule type" value="Genomic_DNA"/>
</dbReference>